<dbReference type="GeneID" id="9681323"/>
<dbReference type="EMBL" id="GG663736">
    <property type="protein sequence ID" value="EEH59726.1"/>
    <property type="molecule type" value="Genomic_DNA"/>
</dbReference>
<keyword evidence="2" id="KW-1185">Reference proteome</keyword>
<dbReference type="RefSeq" id="XP_003056350.1">
    <property type="nucleotide sequence ID" value="XM_003056304.1"/>
</dbReference>
<evidence type="ECO:0000313" key="2">
    <source>
        <dbReference type="Proteomes" id="UP000001876"/>
    </source>
</evidence>
<gene>
    <name evidence="1" type="ORF">MICPUCDRAFT_55255</name>
</gene>
<proteinExistence type="predicted"/>
<name>C1MKA3_MICPC</name>
<dbReference type="Proteomes" id="UP000001876">
    <property type="component" value="Unassembled WGS sequence"/>
</dbReference>
<evidence type="ECO:0000313" key="1">
    <source>
        <dbReference type="EMBL" id="EEH59726.1"/>
    </source>
</evidence>
<accession>C1MKA3</accession>
<organism evidence="2">
    <name type="scientific">Micromonas pusilla (strain CCMP1545)</name>
    <name type="common">Picoplanktonic green alga</name>
    <dbReference type="NCBI Taxonomy" id="564608"/>
    <lineage>
        <taxon>Eukaryota</taxon>
        <taxon>Viridiplantae</taxon>
        <taxon>Chlorophyta</taxon>
        <taxon>Mamiellophyceae</taxon>
        <taxon>Mamiellales</taxon>
        <taxon>Mamiellaceae</taxon>
        <taxon>Micromonas</taxon>
    </lineage>
</organism>
<dbReference type="KEGG" id="mpp:MICPUCDRAFT_55255"/>
<dbReference type="AlphaFoldDB" id="C1MKA3"/>
<sequence>MNVDTISGAERLKCNGCSECVSFKCAFTTSDTSNPDVMLFCAACGCEVRLLPVRPHARVQRRSLRIFSLFFSQAGAHEISKDWERRRAEEETWRRAEEERTARRRDAYARCDERGAGGGGGASRLPASDQVTLLPIRPRSVLCGVS</sequence>
<reference evidence="1 2" key="1">
    <citation type="journal article" date="2009" name="Science">
        <title>Green evolution and dynamic adaptations revealed by genomes of the marine picoeukaryotes Micromonas.</title>
        <authorList>
            <person name="Worden A.Z."/>
            <person name="Lee J.H."/>
            <person name="Mock T."/>
            <person name="Rouze P."/>
            <person name="Simmons M.P."/>
            <person name="Aerts A.L."/>
            <person name="Allen A.E."/>
            <person name="Cuvelier M.L."/>
            <person name="Derelle E."/>
            <person name="Everett M.V."/>
            <person name="Foulon E."/>
            <person name="Grimwood J."/>
            <person name="Gundlach H."/>
            <person name="Henrissat B."/>
            <person name="Napoli C."/>
            <person name="McDonald S.M."/>
            <person name="Parker M.S."/>
            <person name="Rombauts S."/>
            <person name="Salamov A."/>
            <person name="Von Dassow P."/>
            <person name="Badger J.H."/>
            <person name="Coutinho P.M."/>
            <person name="Demir E."/>
            <person name="Dubchak I."/>
            <person name="Gentemann C."/>
            <person name="Eikrem W."/>
            <person name="Gready J.E."/>
            <person name="John U."/>
            <person name="Lanier W."/>
            <person name="Lindquist E.A."/>
            <person name="Lucas S."/>
            <person name="Mayer K.F."/>
            <person name="Moreau H."/>
            <person name="Not F."/>
            <person name="Otillar R."/>
            <person name="Panaud O."/>
            <person name="Pangilinan J."/>
            <person name="Paulsen I."/>
            <person name="Piegu B."/>
            <person name="Poliakov A."/>
            <person name="Robbens S."/>
            <person name="Schmutz J."/>
            <person name="Toulza E."/>
            <person name="Wyss T."/>
            <person name="Zelensky A."/>
            <person name="Zhou K."/>
            <person name="Armbrust E.V."/>
            <person name="Bhattacharya D."/>
            <person name="Goodenough U.W."/>
            <person name="Van de Peer Y."/>
            <person name="Grigoriev I.V."/>
        </authorList>
    </citation>
    <scope>NUCLEOTIDE SEQUENCE [LARGE SCALE GENOMIC DNA]</scope>
    <source>
        <strain evidence="1 2">CCMP1545</strain>
    </source>
</reference>
<protein>
    <submittedName>
        <fullName evidence="1">Predicted protein</fullName>
    </submittedName>
</protein>